<dbReference type="EMBL" id="JBHRSF010000093">
    <property type="protein sequence ID" value="MFC2996855.1"/>
    <property type="molecule type" value="Genomic_DNA"/>
</dbReference>
<dbReference type="PANTHER" id="PTHR13847">
    <property type="entry name" value="SARCOSINE DEHYDROGENASE-RELATED"/>
    <property type="match status" value="1"/>
</dbReference>
<dbReference type="RefSeq" id="WP_107009349.1">
    <property type="nucleotide sequence ID" value="NZ_JBHRSF010000093.1"/>
</dbReference>
<dbReference type="InterPro" id="IPR036188">
    <property type="entry name" value="FAD/NAD-bd_sf"/>
</dbReference>
<proteinExistence type="predicted"/>
<evidence type="ECO:0000256" key="1">
    <source>
        <dbReference type="ARBA" id="ARBA00023002"/>
    </source>
</evidence>
<feature type="domain" description="FAD dependent oxidoreductase" evidence="2">
    <location>
        <begin position="44"/>
        <end position="254"/>
    </location>
</feature>
<dbReference type="Proteomes" id="UP001595455">
    <property type="component" value="Unassembled WGS sequence"/>
</dbReference>
<dbReference type="GO" id="GO:0005737">
    <property type="term" value="C:cytoplasm"/>
    <property type="evidence" value="ECO:0007669"/>
    <property type="project" value="TreeGrafter"/>
</dbReference>
<dbReference type="EMBL" id="PYIX02000032">
    <property type="protein sequence ID" value="RFC82508.1"/>
    <property type="molecule type" value="Genomic_DNA"/>
</dbReference>
<dbReference type="GO" id="GO:0016491">
    <property type="term" value="F:oxidoreductase activity"/>
    <property type="evidence" value="ECO:0007669"/>
    <property type="project" value="UniProtKB-KW"/>
</dbReference>
<dbReference type="PANTHER" id="PTHR13847:SF287">
    <property type="entry name" value="FAD-DEPENDENT OXIDOREDUCTASE DOMAIN-CONTAINING PROTEIN 1"/>
    <property type="match status" value="1"/>
</dbReference>
<evidence type="ECO:0000313" key="3">
    <source>
        <dbReference type="EMBL" id="MFC2996855.1"/>
    </source>
</evidence>
<dbReference type="SUPFAM" id="SSF51905">
    <property type="entry name" value="FAD/NAD(P)-binding domain"/>
    <property type="match status" value="1"/>
</dbReference>
<dbReference type="EC" id="1.-.-.-" evidence="3"/>
<gene>
    <name evidence="3" type="ORF">ACFODO_16645</name>
    <name evidence="4" type="ORF">C9E89_016050</name>
</gene>
<organism evidence="4 5">
    <name type="scientific">Acinetobacter sichuanensis</name>
    <dbReference type="NCBI Taxonomy" id="2136183"/>
    <lineage>
        <taxon>Bacteria</taxon>
        <taxon>Pseudomonadati</taxon>
        <taxon>Pseudomonadota</taxon>
        <taxon>Gammaproteobacteria</taxon>
        <taxon>Moraxellales</taxon>
        <taxon>Moraxellaceae</taxon>
        <taxon>Acinetobacter</taxon>
    </lineage>
</organism>
<protein>
    <submittedName>
        <fullName evidence="4">FAD-binding oxidoreductase</fullName>
    </submittedName>
    <submittedName>
        <fullName evidence="3">NAD(P)/FAD-dependent oxidoreductase</fullName>
        <ecNumber evidence="3">1.-.-.-</ecNumber>
    </submittedName>
</protein>
<reference evidence="4 5" key="2">
    <citation type="submission" date="2018-08" db="EMBL/GenBank/DDBJ databases">
        <title>The draft genome of Acinetobacter sichuanensis strain WCHAc060041.</title>
        <authorList>
            <person name="Qin J."/>
            <person name="Feng Y."/>
            <person name="Zong Z."/>
        </authorList>
    </citation>
    <scope>NUCLEOTIDE SEQUENCE [LARGE SCALE GENOMIC DNA]</scope>
    <source>
        <strain evidence="4 5">WCHAc060041</strain>
    </source>
</reference>
<comment type="caution">
    <text evidence="4">The sequence shown here is derived from an EMBL/GenBank/DDBJ whole genome shotgun (WGS) entry which is preliminary data.</text>
</comment>
<keyword evidence="6" id="KW-1185">Reference proteome</keyword>
<dbReference type="Gene3D" id="3.30.9.10">
    <property type="entry name" value="D-Amino Acid Oxidase, subunit A, domain 2"/>
    <property type="match status" value="2"/>
</dbReference>
<evidence type="ECO:0000313" key="6">
    <source>
        <dbReference type="Proteomes" id="UP001595455"/>
    </source>
</evidence>
<dbReference type="Pfam" id="PF01266">
    <property type="entry name" value="DAO"/>
    <property type="match status" value="2"/>
</dbReference>
<dbReference type="OrthoDB" id="9815989at2"/>
<reference evidence="3" key="4">
    <citation type="submission" date="2024-09" db="EMBL/GenBank/DDBJ databases">
        <authorList>
            <person name="Sun Q."/>
            <person name="Mori K."/>
        </authorList>
    </citation>
    <scope>NUCLEOTIDE SEQUENCE</scope>
    <source>
        <strain evidence="3">KCTC 62575</strain>
    </source>
</reference>
<sequence length="466" mass="51334">MKKTMISDTALNSIQLLPQPRHTALGVLRSVEVKGTHVLPQSADVVIIGAGICGVLSAYYLAKQGKKVVVCDKGEIACESSSKAFGWVSQLLTSEHKVKLTRRSKCLWRALQQEIGELGYREQGITYFAESAEEFQSYQDWLTSVQSHVDPDIKILQAHEVSRIATEFSGQCYGAITAPTDGCIEPVLTTAAIAEAAKKRGVIFVTQCAVRGLDLQAKKVHGVFTEKGYIQTSQVISAVNTWTRIFCAHHHIDVPQLYVIMSMGRVEDFKDSPMGCGGKGAFAWRKQIDGGYSLGLITGMSAPITRDAMKLYKKFLPIQKMLGGSKGVKVNFGQNTLNDWKIKRTWNHHQSSPFETHRSFTGAVDLTAAETSKQLMSQFFPHLKTKSITESWSGTVAFTQDNAPIASAVNDIEGFYVLMASGYGFSWGPALAEMLSDLLLKQSEHPDLHTFRLSRFSDGTTLEPQL</sequence>
<feature type="domain" description="FAD dependent oxidoreductase" evidence="2">
    <location>
        <begin position="361"/>
        <end position="438"/>
    </location>
</feature>
<evidence type="ECO:0000259" key="2">
    <source>
        <dbReference type="Pfam" id="PF01266"/>
    </source>
</evidence>
<reference evidence="6" key="3">
    <citation type="journal article" date="2019" name="Int. J. Syst. Evol. Microbiol.">
        <title>The Global Catalogue of Microorganisms (GCM) 10K type strain sequencing project: providing services to taxonomists for standard genome sequencing and annotation.</title>
        <authorList>
            <consortium name="The Broad Institute Genomics Platform"/>
            <consortium name="The Broad Institute Genome Sequencing Center for Infectious Disease"/>
            <person name="Wu L."/>
            <person name="Ma J."/>
        </authorList>
    </citation>
    <scope>NUCLEOTIDE SEQUENCE [LARGE SCALE GENOMIC DNA]</scope>
    <source>
        <strain evidence="6">KCTC 62575</strain>
    </source>
</reference>
<dbReference type="Gene3D" id="3.50.50.60">
    <property type="entry name" value="FAD/NAD(P)-binding domain"/>
    <property type="match status" value="2"/>
</dbReference>
<dbReference type="Proteomes" id="UP000240957">
    <property type="component" value="Unassembled WGS sequence"/>
</dbReference>
<evidence type="ECO:0000313" key="5">
    <source>
        <dbReference type="Proteomes" id="UP000240957"/>
    </source>
</evidence>
<dbReference type="InterPro" id="IPR006076">
    <property type="entry name" value="FAD-dep_OxRdtase"/>
</dbReference>
<name>A0A371YM00_9GAMM</name>
<keyword evidence="1 3" id="KW-0560">Oxidoreductase</keyword>
<reference evidence="3" key="1">
    <citation type="journal article" date="2014" name="Int. J. Syst. Evol. Microbiol.">
        <title>Complete genome of a new Firmicutes species belonging to the dominant human colonic microbiota ('Ruminococcus bicirculans') reveals two chromosomes and a selective capacity to utilize plant glucans.</title>
        <authorList>
            <consortium name="NISC Comparative Sequencing Program"/>
            <person name="Wegmann U."/>
            <person name="Louis P."/>
            <person name="Goesmann A."/>
            <person name="Henrissat B."/>
            <person name="Duncan S.H."/>
            <person name="Flint H.J."/>
        </authorList>
    </citation>
    <scope>NUCLEOTIDE SEQUENCE</scope>
    <source>
        <strain evidence="3">KCTC 62575</strain>
    </source>
</reference>
<dbReference type="AlphaFoldDB" id="A0A371YM00"/>
<accession>A0A371YM00</accession>
<evidence type="ECO:0000313" key="4">
    <source>
        <dbReference type="EMBL" id="RFC82508.1"/>
    </source>
</evidence>